<dbReference type="InterPro" id="IPR001254">
    <property type="entry name" value="Trypsin_dom"/>
</dbReference>
<keyword evidence="2 6" id="KW-0645">Protease</keyword>
<dbReference type="InterPro" id="IPR008256">
    <property type="entry name" value="Peptidase_S1B"/>
</dbReference>
<dbReference type="PROSITE" id="PS50240">
    <property type="entry name" value="TRYPSIN_DOM"/>
    <property type="match status" value="1"/>
</dbReference>
<dbReference type="AlphaFoldDB" id="A0A0P1FRP2"/>
<dbReference type="InterPro" id="IPR009003">
    <property type="entry name" value="Peptidase_S1_PA"/>
</dbReference>
<evidence type="ECO:0000256" key="2">
    <source>
        <dbReference type="ARBA" id="ARBA00022670"/>
    </source>
</evidence>
<dbReference type="Pfam" id="PF00089">
    <property type="entry name" value="Trypsin"/>
    <property type="match status" value="1"/>
</dbReference>
<dbReference type="EMBL" id="CYSC01000016">
    <property type="protein sequence ID" value="CUH71009.1"/>
    <property type="molecule type" value="Genomic_DNA"/>
</dbReference>
<sequence length="293" mass="30975">MLRFLASAIELALTPLVKKAPLLVFGVMLAVPMGAGQLAAQDSRLRRLDTGEDSKGWEAVGRLDLAGRGFCTGALIAPDLVLTAAHCLFDRQSGAQIDTSKIEFQAGMRNGRAEAYRQVRRVVMHPSYRFEGPVTAERVRADLALLELAHPIRNGAIEPFQVMRDAGTGDRVGVVSYAHDRAEAPSVQEICSVMGQQQGVFVLSCDVDFGSSGAPVFSMSGGIPRIVSVISAKAEAEGEKVALGSQLDASVDLLRTQLKSGVGVTRPTVTRGNAATEKNRANIGAKFVSVGGG</sequence>
<protein>
    <recommendedName>
        <fullName evidence="6">Serine protease</fullName>
        <ecNumber evidence="6">3.4.21.-</ecNumber>
    </recommendedName>
</protein>
<evidence type="ECO:0000313" key="8">
    <source>
        <dbReference type="EMBL" id="CUH69783.1"/>
    </source>
</evidence>
<dbReference type="RefSeq" id="WP_058242334.1">
    <property type="nucleotide sequence ID" value="NZ_CYSB01000041.1"/>
</dbReference>
<accession>A0A0P1FRP2</accession>
<dbReference type="InterPro" id="IPR050966">
    <property type="entry name" value="Glutamyl_endopeptidase"/>
</dbReference>
<dbReference type="InterPro" id="IPR018114">
    <property type="entry name" value="TRYPSIN_HIS"/>
</dbReference>
<evidence type="ECO:0000256" key="4">
    <source>
        <dbReference type="ARBA" id="ARBA00022801"/>
    </source>
</evidence>
<keyword evidence="10" id="KW-1185">Reference proteome</keyword>
<dbReference type="Proteomes" id="UP000051887">
    <property type="component" value="Unassembled WGS sequence"/>
</dbReference>
<dbReference type="PRINTS" id="PR00839">
    <property type="entry name" value="V8PROTEASE"/>
</dbReference>
<dbReference type="PROSITE" id="PS00134">
    <property type="entry name" value="TRYPSIN_HIS"/>
    <property type="match status" value="1"/>
</dbReference>
<evidence type="ECO:0000256" key="6">
    <source>
        <dbReference type="RuleBase" id="RU004296"/>
    </source>
</evidence>
<evidence type="ECO:0000313" key="9">
    <source>
        <dbReference type="EMBL" id="CUH71009.1"/>
    </source>
</evidence>
<organism evidence="9 11">
    <name type="scientific">Thalassovita autumnalis</name>
    <dbReference type="NCBI Taxonomy" id="2072972"/>
    <lineage>
        <taxon>Bacteria</taxon>
        <taxon>Pseudomonadati</taxon>
        <taxon>Pseudomonadota</taxon>
        <taxon>Alphaproteobacteria</taxon>
        <taxon>Rhodobacterales</taxon>
        <taxon>Roseobacteraceae</taxon>
        <taxon>Thalassovita</taxon>
    </lineage>
</organism>
<reference evidence="9 11" key="1">
    <citation type="submission" date="2015-09" db="EMBL/GenBank/DDBJ databases">
        <authorList>
            <consortium name="Swine Surveillance"/>
        </authorList>
    </citation>
    <scope>NUCLEOTIDE SEQUENCE [LARGE SCALE GENOMIC DNA]</scope>
    <source>
        <strain evidence="9 11">5120</strain>
    </source>
</reference>
<dbReference type="GO" id="GO:0006508">
    <property type="term" value="P:proteolysis"/>
    <property type="evidence" value="ECO:0007669"/>
    <property type="project" value="UniProtKB-KW"/>
</dbReference>
<proteinExistence type="inferred from homology"/>
<dbReference type="Gene3D" id="2.40.10.10">
    <property type="entry name" value="Trypsin-like serine proteases"/>
    <property type="match status" value="2"/>
</dbReference>
<reference evidence="8 10" key="2">
    <citation type="submission" date="2015-09" db="EMBL/GenBank/DDBJ databases">
        <authorList>
            <person name="Rodrigo-Torres L."/>
            <person name="Arahal D.R."/>
        </authorList>
    </citation>
    <scope>NUCLEOTIDE SEQUENCE [LARGE SCALE GENOMIC DNA]</scope>
    <source>
        <strain evidence="8 10">CECT 5118</strain>
    </source>
</reference>
<comment type="similarity">
    <text evidence="1 6">Belongs to the peptidase S1B family.</text>
</comment>
<dbReference type="InterPro" id="IPR043504">
    <property type="entry name" value="Peptidase_S1_PA_chymotrypsin"/>
</dbReference>
<gene>
    <name evidence="9" type="primary">blaSE</name>
    <name evidence="8" type="ORF">TL5118_03753</name>
    <name evidence="9" type="ORF">TL5120_00789</name>
</gene>
<keyword evidence="4 6" id="KW-0378">Hydrolase</keyword>
<evidence type="ECO:0000256" key="1">
    <source>
        <dbReference type="ARBA" id="ARBA00008764"/>
    </source>
</evidence>
<dbReference type="PANTHER" id="PTHR15462:SF8">
    <property type="entry name" value="SERINE PROTEASE"/>
    <property type="match status" value="1"/>
</dbReference>
<dbReference type="PANTHER" id="PTHR15462">
    <property type="entry name" value="SERINE PROTEASE"/>
    <property type="match status" value="1"/>
</dbReference>
<evidence type="ECO:0000259" key="7">
    <source>
        <dbReference type="PROSITE" id="PS50240"/>
    </source>
</evidence>
<evidence type="ECO:0000256" key="5">
    <source>
        <dbReference type="ARBA" id="ARBA00022825"/>
    </source>
</evidence>
<feature type="domain" description="Peptidase S1" evidence="7">
    <location>
        <begin position="33"/>
        <end position="259"/>
    </location>
</feature>
<keyword evidence="3" id="KW-0732">Signal</keyword>
<dbReference type="EMBL" id="CYSB01000041">
    <property type="protein sequence ID" value="CUH69783.1"/>
    <property type="molecule type" value="Genomic_DNA"/>
</dbReference>
<name>A0A0P1FRP2_9RHOB</name>
<evidence type="ECO:0000256" key="3">
    <source>
        <dbReference type="ARBA" id="ARBA00022729"/>
    </source>
</evidence>
<dbReference type="EC" id="3.4.21.-" evidence="6"/>
<dbReference type="Proteomes" id="UP000051086">
    <property type="component" value="Unassembled WGS sequence"/>
</dbReference>
<dbReference type="SUPFAM" id="SSF50494">
    <property type="entry name" value="Trypsin-like serine proteases"/>
    <property type="match status" value="1"/>
</dbReference>
<dbReference type="GO" id="GO:0004252">
    <property type="term" value="F:serine-type endopeptidase activity"/>
    <property type="evidence" value="ECO:0007669"/>
    <property type="project" value="InterPro"/>
</dbReference>
<evidence type="ECO:0000313" key="10">
    <source>
        <dbReference type="Proteomes" id="UP000051086"/>
    </source>
</evidence>
<keyword evidence="5 6" id="KW-0720">Serine protease</keyword>
<evidence type="ECO:0000313" key="11">
    <source>
        <dbReference type="Proteomes" id="UP000051887"/>
    </source>
</evidence>